<evidence type="ECO:0000256" key="7">
    <source>
        <dbReference type="ARBA" id="ARBA00023316"/>
    </source>
</evidence>
<keyword evidence="9" id="KW-0732">Signal</keyword>
<accession>A0ABR1XV50</accession>
<evidence type="ECO:0000313" key="12">
    <source>
        <dbReference type="EMBL" id="KAK8169310.1"/>
    </source>
</evidence>
<dbReference type="PROSITE" id="PS52008">
    <property type="entry name" value="GH81"/>
    <property type="match status" value="1"/>
</dbReference>
<dbReference type="Proteomes" id="UP001456524">
    <property type="component" value="Unassembled WGS sequence"/>
</dbReference>
<comment type="similarity">
    <text evidence="2">Belongs to the glycosyl hydrolase 81 family.</text>
</comment>
<dbReference type="InterPro" id="IPR040720">
    <property type="entry name" value="GH81_C"/>
</dbReference>
<reference evidence="12 13" key="1">
    <citation type="journal article" date="2022" name="G3 (Bethesda)">
        <title>Enemy or ally: a genomic approach to elucidate the lifestyle of Phyllosticta citrichinaensis.</title>
        <authorList>
            <person name="Buijs V.A."/>
            <person name="Groenewald J.Z."/>
            <person name="Haridas S."/>
            <person name="LaButti K.M."/>
            <person name="Lipzen A."/>
            <person name="Martin F.M."/>
            <person name="Barry K."/>
            <person name="Grigoriev I.V."/>
            <person name="Crous P.W."/>
            <person name="Seidl M.F."/>
        </authorList>
    </citation>
    <scope>NUCLEOTIDE SEQUENCE [LARGE SCALE GENOMIC DNA]</scope>
    <source>
        <strain evidence="12 13">CBS 129764</strain>
    </source>
</reference>
<proteinExistence type="inferred from homology"/>
<evidence type="ECO:0000256" key="2">
    <source>
        <dbReference type="ARBA" id="ARBA00010730"/>
    </source>
</evidence>
<comment type="catalytic activity">
    <reaction evidence="1">
        <text>Hydrolysis of (1-&gt;3)-beta-D-glucosidic linkages in (1-&gt;3)-beta-D-glucans.</text>
        <dbReference type="EC" id="3.2.1.39"/>
    </reaction>
</comment>
<feature type="domain" description="Glycosyl hydrolase family 81 C-terminal" evidence="11">
    <location>
        <begin position="649"/>
        <end position="918"/>
    </location>
</feature>
<sequence>MAPVLSRIFLFSLAASLWEGCAEGHPLAPGQKAASMYPLNRQPAVQSRGEVDNVEEACQSEAFTTTQTVYAAILSSGQAFSSTSSTSSVNSLLPTVCASEIPTFATSISFSCSYAGSLSIVYYSSPSYSVLGSELAAPAWPCTESAGFPSSIARATAYFSIKHQTSSSSIVPCFSTTQCDSPSFSTSDTDQEFPASLDPGIAGPSTTQASFPSSTTRISLKTGTVSVTIQSTAPTTAVPETTGTVLTSLQLYPQVTLWPSASVVSVSVASALPTTGVNVTLTNTTDATCGMSSSSNIFQPVAGADNAPPSQIPMGPKHPVSPALISDSRSSPYQTNKFYANLFLGNATAPAWTHPYSVWWPKGSGNSKSYGLAIAHNERSQLTFGPETDHESVRYYINPAGIQSLVLSATELGPSTSMTVDSLDAFSVNANFATANGSKPLLTVPLVQGMGYVTGIYNGGTPQISSSVCFKAVVGPFQIDDNTYKYRLELDDGTTWLAYAVPANGSDYPQFNLTTTTHLVAPSKWSGTISIAKNNLGEDGEDIFDASAGVYPSNLKISATANGNTGSYTYSYTKCGLISKTLLMFALPHHVESFDSATAGCKTDITLVTTTKGNATAVVKDSWTMVESNLPACMGFAPWSPEKGSINSVSAQVQSKIVRAAQSELAQNITAQAYINSMYFSGKAFAKFASIVWATHQLGGNTTLAASGLKLLQGEFAKFISNNQINPLNYDPTWKGVVSSAGYKDSGADFGNTYYNDHHFHYGYHVYTAAVIGSLDPDWLKSGTNKAWADMLVRDFANPVADSHFPFSRAFDWFHGHSWAKGLFESGDGKDQESSSEDMFASYAVKMWGKTTGDANMEARGNLMLAIQARSFQNYFLMESDNPNQPPQIINNKVTGILFENKVDWTTYFGDEWFYKQG</sequence>
<keyword evidence="13" id="KW-1185">Reference proteome</keyword>
<evidence type="ECO:0000259" key="11">
    <source>
        <dbReference type="Pfam" id="PF17652"/>
    </source>
</evidence>
<gene>
    <name evidence="12" type="ORF">IWX90DRAFT_429586</name>
</gene>
<organism evidence="12 13">
    <name type="scientific">Phyllosticta citrichinensis</name>
    <dbReference type="NCBI Taxonomy" id="1130410"/>
    <lineage>
        <taxon>Eukaryota</taxon>
        <taxon>Fungi</taxon>
        <taxon>Dikarya</taxon>
        <taxon>Ascomycota</taxon>
        <taxon>Pezizomycotina</taxon>
        <taxon>Dothideomycetes</taxon>
        <taxon>Dothideomycetes incertae sedis</taxon>
        <taxon>Botryosphaeriales</taxon>
        <taxon>Phyllostictaceae</taxon>
        <taxon>Phyllosticta</taxon>
    </lineage>
</organism>
<evidence type="ECO:0000256" key="9">
    <source>
        <dbReference type="SAM" id="SignalP"/>
    </source>
</evidence>
<keyword evidence="7" id="KW-0961">Cell wall biogenesis/degradation</keyword>
<dbReference type="Gene3D" id="2.70.98.30">
    <property type="entry name" value="Golgi alpha-mannosidase II, domain 4"/>
    <property type="match status" value="1"/>
</dbReference>
<evidence type="ECO:0000256" key="8">
    <source>
        <dbReference type="ARBA" id="ARBA00023326"/>
    </source>
</evidence>
<evidence type="ECO:0000256" key="5">
    <source>
        <dbReference type="ARBA" id="ARBA00023277"/>
    </source>
</evidence>
<dbReference type="Gene3D" id="1.10.287.1170">
    <property type="entry name" value="glycoside hydrolase family 81 endo-[beta] glucanase"/>
    <property type="match status" value="1"/>
</dbReference>
<evidence type="ECO:0000256" key="3">
    <source>
        <dbReference type="ARBA" id="ARBA00012780"/>
    </source>
</evidence>
<feature type="domain" description="Glycosyl hydrolase family 81 N-terminal" evidence="10">
    <location>
        <begin position="318"/>
        <end position="641"/>
    </location>
</feature>
<feature type="chain" id="PRO_5045948804" description="glucan endo-1,3-beta-D-glucosidase" evidence="9">
    <location>
        <begin position="25"/>
        <end position="918"/>
    </location>
</feature>
<evidence type="ECO:0000256" key="1">
    <source>
        <dbReference type="ARBA" id="ARBA00000382"/>
    </source>
</evidence>
<dbReference type="Pfam" id="PF03639">
    <property type="entry name" value="Glyco_hydro_81"/>
    <property type="match status" value="1"/>
</dbReference>
<evidence type="ECO:0000256" key="6">
    <source>
        <dbReference type="ARBA" id="ARBA00023295"/>
    </source>
</evidence>
<evidence type="ECO:0000256" key="4">
    <source>
        <dbReference type="ARBA" id="ARBA00022801"/>
    </source>
</evidence>
<comment type="caution">
    <text evidence="12">The sequence shown here is derived from an EMBL/GenBank/DDBJ whole genome shotgun (WGS) entry which is preliminary data.</text>
</comment>
<evidence type="ECO:0000259" key="10">
    <source>
        <dbReference type="Pfam" id="PF03639"/>
    </source>
</evidence>
<dbReference type="Pfam" id="PF17652">
    <property type="entry name" value="Glyco_hydro81C"/>
    <property type="match status" value="1"/>
</dbReference>
<dbReference type="InterPro" id="IPR040451">
    <property type="entry name" value="GH81_N"/>
</dbReference>
<keyword evidence="4" id="KW-0378">Hydrolase</keyword>
<keyword evidence="5" id="KW-0119">Carbohydrate metabolism</keyword>
<dbReference type="InterPro" id="IPR005200">
    <property type="entry name" value="Endo-beta-glucanase"/>
</dbReference>
<protein>
    <recommendedName>
        <fullName evidence="3">glucan endo-1,3-beta-D-glucosidase</fullName>
        <ecNumber evidence="3">3.2.1.39</ecNumber>
    </recommendedName>
</protein>
<feature type="signal peptide" evidence="9">
    <location>
        <begin position="1"/>
        <end position="24"/>
    </location>
</feature>
<dbReference type="PANTHER" id="PTHR31983">
    <property type="entry name" value="ENDO-1,3(4)-BETA-GLUCANASE 1"/>
    <property type="match status" value="1"/>
</dbReference>
<dbReference type="PANTHER" id="PTHR31983:SF0">
    <property type="entry name" value="GLUCAN ENDO-1,3-BETA-D-GLUCOSIDASE 2"/>
    <property type="match status" value="1"/>
</dbReference>
<keyword evidence="8" id="KW-0624">Polysaccharide degradation</keyword>
<keyword evidence="6" id="KW-0326">Glycosidase</keyword>
<dbReference type="EC" id="3.2.1.39" evidence="3"/>
<name>A0ABR1XV50_9PEZI</name>
<evidence type="ECO:0000313" key="13">
    <source>
        <dbReference type="Proteomes" id="UP001456524"/>
    </source>
</evidence>
<dbReference type="EMBL" id="JBBWUH010000004">
    <property type="protein sequence ID" value="KAK8169310.1"/>
    <property type="molecule type" value="Genomic_DNA"/>
</dbReference>